<organism evidence="11 12">
    <name type="scientific">Turnera subulata</name>
    <dbReference type="NCBI Taxonomy" id="218843"/>
    <lineage>
        <taxon>Eukaryota</taxon>
        <taxon>Viridiplantae</taxon>
        <taxon>Streptophyta</taxon>
        <taxon>Embryophyta</taxon>
        <taxon>Tracheophyta</taxon>
        <taxon>Spermatophyta</taxon>
        <taxon>Magnoliopsida</taxon>
        <taxon>eudicotyledons</taxon>
        <taxon>Gunneridae</taxon>
        <taxon>Pentapetalae</taxon>
        <taxon>rosids</taxon>
        <taxon>fabids</taxon>
        <taxon>Malpighiales</taxon>
        <taxon>Passifloraceae</taxon>
        <taxon>Turnera</taxon>
    </lineage>
</organism>
<dbReference type="EMBL" id="JAKUCV010004835">
    <property type="protein sequence ID" value="KAJ4833893.1"/>
    <property type="molecule type" value="Genomic_DNA"/>
</dbReference>
<dbReference type="Pfam" id="PF13445">
    <property type="entry name" value="zf-RING_UBOX"/>
    <property type="match status" value="1"/>
</dbReference>
<feature type="compositionally biased region" description="Acidic residues" evidence="8">
    <location>
        <begin position="363"/>
        <end position="374"/>
    </location>
</feature>
<keyword evidence="1" id="KW-0479">Metal-binding</keyword>
<keyword evidence="12" id="KW-1185">Reference proteome</keyword>
<evidence type="ECO:0000256" key="1">
    <source>
        <dbReference type="ARBA" id="ARBA00022723"/>
    </source>
</evidence>
<feature type="domain" description="YDG" evidence="10">
    <location>
        <begin position="130"/>
        <end position="318"/>
    </location>
</feature>
<dbReference type="InterPro" id="IPR015947">
    <property type="entry name" value="PUA-like_sf"/>
</dbReference>
<dbReference type="SMART" id="SM00466">
    <property type="entry name" value="SRA"/>
    <property type="match status" value="1"/>
</dbReference>
<dbReference type="GO" id="GO:0044027">
    <property type="term" value="P:negative regulation of gene expression via chromosomal CpG island methylation"/>
    <property type="evidence" value="ECO:0007669"/>
    <property type="project" value="TreeGrafter"/>
</dbReference>
<feature type="region of interest" description="Disordered" evidence="8">
    <location>
        <begin position="406"/>
        <end position="461"/>
    </location>
</feature>
<dbReference type="GO" id="GO:0008270">
    <property type="term" value="F:zinc ion binding"/>
    <property type="evidence" value="ECO:0007669"/>
    <property type="project" value="UniProtKB-KW"/>
</dbReference>
<feature type="compositionally biased region" description="Polar residues" evidence="8">
    <location>
        <begin position="429"/>
        <end position="440"/>
    </location>
</feature>
<evidence type="ECO:0000256" key="2">
    <source>
        <dbReference type="ARBA" id="ARBA00022771"/>
    </source>
</evidence>
<dbReference type="PROSITE" id="PS50089">
    <property type="entry name" value="ZF_RING_2"/>
    <property type="match status" value="1"/>
</dbReference>
<dbReference type="GO" id="GO:0061630">
    <property type="term" value="F:ubiquitin protein ligase activity"/>
    <property type="evidence" value="ECO:0007669"/>
    <property type="project" value="TreeGrafter"/>
</dbReference>
<evidence type="ECO:0000259" key="10">
    <source>
        <dbReference type="PROSITE" id="PS51015"/>
    </source>
</evidence>
<dbReference type="InterPro" id="IPR003105">
    <property type="entry name" value="SRA_YDG"/>
</dbReference>
<evidence type="ECO:0000256" key="7">
    <source>
        <dbReference type="PROSITE-ProRule" id="PRU00358"/>
    </source>
</evidence>
<dbReference type="Gene3D" id="2.30.280.10">
    <property type="entry name" value="SRA-YDG"/>
    <property type="match status" value="1"/>
</dbReference>
<keyword evidence="2 6" id="KW-0863">Zinc-finger</keyword>
<evidence type="ECO:0000259" key="9">
    <source>
        <dbReference type="PROSITE" id="PS50089"/>
    </source>
</evidence>
<dbReference type="PANTHER" id="PTHR14140:SF27">
    <property type="entry name" value="OS04G0289800 PROTEIN"/>
    <property type="match status" value="1"/>
</dbReference>
<reference evidence="11" key="1">
    <citation type="submission" date="2022-02" db="EMBL/GenBank/DDBJ databases">
        <authorList>
            <person name="Henning P.M."/>
            <person name="McCubbin A.G."/>
            <person name="Shore J.S."/>
        </authorList>
    </citation>
    <scope>NUCLEOTIDE SEQUENCE</scope>
    <source>
        <strain evidence="11">F60SS</strain>
        <tissue evidence="11">Leaves</tissue>
    </source>
</reference>
<keyword evidence="5 7" id="KW-0539">Nucleus</keyword>
<dbReference type="InterPro" id="IPR036987">
    <property type="entry name" value="SRA-YDG_sf"/>
</dbReference>
<evidence type="ECO:0000256" key="5">
    <source>
        <dbReference type="ARBA" id="ARBA00023242"/>
    </source>
</evidence>
<sequence>MTGVAVPSAAASFSAGEFGGELVAAIRAIEADKTLSDAEKAKRRQALLGGKAAVEEEGGSGDDFKCAICIQLLDRPVSTPCGHNFCLKYFQKWTGQGQKTCACSRKQIPFDIRSQPRINSILVFAIRLAKTDKSTRSSVEAASKVYYSIKNQNRPEKAFVTERAKKAGKANACREDYGIAGQSGYGAQSVVLSGGYVYDEDHGEWFLYTGSGGRHLSGNKRTNKEQSFDQEFDKMNEALRVSQRKVFFICSCCGRCVLRWKELRCVGVRVEYRTITFVRCDNEPAPWTRPLPVIEKLENAVDITRRKGDPSWDYDDEESRWMWKKPPPASKKKVNSGDGGGKRTRKRKLQGTVKRQLPKEDLSWETDTESPEECNEMSHLVQMTADYLQNPQVNRELAGAIESLQRRAAAEIEKSETSGQGDESDEQTDTVADTEVSNGDCQGVEETEVEERASKKAKVEV</sequence>
<dbReference type="InterPro" id="IPR013083">
    <property type="entry name" value="Znf_RING/FYVE/PHD"/>
</dbReference>
<dbReference type="AlphaFoldDB" id="A0A9Q0JA00"/>
<dbReference type="SUPFAM" id="SSF88697">
    <property type="entry name" value="PUA domain-like"/>
    <property type="match status" value="1"/>
</dbReference>
<accession>A0A9Q0JA00</accession>
<dbReference type="GO" id="GO:0003677">
    <property type="term" value="F:DNA binding"/>
    <property type="evidence" value="ECO:0007669"/>
    <property type="project" value="UniProtKB-KW"/>
</dbReference>
<dbReference type="InterPro" id="IPR047498">
    <property type="entry name" value="RING-HC_ORTHRUS_rpt1"/>
</dbReference>
<dbReference type="SUPFAM" id="SSF57850">
    <property type="entry name" value="RING/U-box"/>
    <property type="match status" value="1"/>
</dbReference>
<reference evidence="11" key="2">
    <citation type="journal article" date="2023" name="Plants (Basel)">
        <title>Annotation of the Turnera subulata (Passifloraceae) Draft Genome Reveals the S-Locus Evolved after the Divergence of Turneroideae from Passifloroideae in a Stepwise Manner.</title>
        <authorList>
            <person name="Henning P.M."/>
            <person name="Roalson E.H."/>
            <person name="Mir W."/>
            <person name="McCubbin A.G."/>
            <person name="Shore J.S."/>
        </authorList>
    </citation>
    <scope>NUCLEOTIDE SEQUENCE</scope>
    <source>
        <strain evidence="11">F60SS</strain>
    </source>
</reference>
<dbReference type="Gene3D" id="3.30.40.10">
    <property type="entry name" value="Zinc/RING finger domain, C3HC4 (zinc finger)"/>
    <property type="match status" value="1"/>
</dbReference>
<feature type="compositionally biased region" description="Basic and acidic residues" evidence="8">
    <location>
        <begin position="406"/>
        <end position="416"/>
    </location>
</feature>
<evidence type="ECO:0000256" key="4">
    <source>
        <dbReference type="ARBA" id="ARBA00023125"/>
    </source>
</evidence>
<dbReference type="GO" id="GO:0005634">
    <property type="term" value="C:nucleus"/>
    <property type="evidence" value="ECO:0007669"/>
    <property type="project" value="UniProtKB-SubCell"/>
</dbReference>
<dbReference type="Proteomes" id="UP001141552">
    <property type="component" value="Unassembled WGS sequence"/>
</dbReference>
<evidence type="ECO:0000313" key="12">
    <source>
        <dbReference type="Proteomes" id="UP001141552"/>
    </source>
</evidence>
<evidence type="ECO:0000256" key="8">
    <source>
        <dbReference type="SAM" id="MobiDB-lite"/>
    </source>
</evidence>
<name>A0A9Q0JA00_9ROSI</name>
<comment type="subcellular location">
    <subcellularLocation>
        <location evidence="7">Nucleus</location>
    </subcellularLocation>
</comment>
<evidence type="ECO:0000256" key="6">
    <source>
        <dbReference type="PROSITE-ProRule" id="PRU00175"/>
    </source>
</evidence>
<gene>
    <name evidence="11" type="ORF">Tsubulata_041474</name>
</gene>
<dbReference type="PROSITE" id="PS51015">
    <property type="entry name" value="YDG"/>
    <property type="match status" value="1"/>
</dbReference>
<dbReference type="InterPro" id="IPR027370">
    <property type="entry name" value="Znf-RING_euk"/>
</dbReference>
<keyword evidence="4" id="KW-0238">DNA-binding</keyword>
<proteinExistence type="predicted"/>
<dbReference type="GO" id="GO:0016567">
    <property type="term" value="P:protein ubiquitination"/>
    <property type="evidence" value="ECO:0007669"/>
    <property type="project" value="TreeGrafter"/>
</dbReference>
<dbReference type="Pfam" id="PF02182">
    <property type="entry name" value="SAD_SRA"/>
    <property type="match status" value="1"/>
</dbReference>
<feature type="compositionally biased region" description="Basic and acidic residues" evidence="8">
    <location>
        <begin position="450"/>
        <end position="461"/>
    </location>
</feature>
<dbReference type="InterPro" id="IPR001841">
    <property type="entry name" value="Znf_RING"/>
</dbReference>
<dbReference type="CDD" id="cd23138">
    <property type="entry name" value="RING-HC_ORTHRUS_rpt1"/>
    <property type="match status" value="1"/>
</dbReference>
<feature type="region of interest" description="Disordered" evidence="8">
    <location>
        <begin position="307"/>
        <end position="374"/>
    </location>
</feature>
<dbReference type="OrthoDB" id="2270193at2759"/>
<feature type="domain" description="RING-type" evidence="9">
    <location>
        <begin position="66"/>
        <end position="105"/>
    </location>
</feature>
<dbReference type="PANTHER" id="PTHR14140">
    <property type="entry name" value="E3 UBIQUITIN-PROTEIN LIGASE UHRF-RELATED"/>
    <property type="match status" value="1"/>
</dbReference>
<keyword evidence="3" id="KW-0862">Zinc</keyword>
<protein>
    <recommendedName>
        <fullName evidence="13">RING-type domain-containing protein</fullName>
    </recommendedName>
</protein>
<comment type="caution">
    <text evidence="11">The sequence shown here is derived from an EMBL/GenBank/DDBJ whole genome shotgun (WGS) entry which is preliminary data.</text>
</comment>
<dbReference type="InterPro" id="IPR045134">
    <property type="entry name" value="UHRF1/2-like"/>
</dbReference>
<evidence type="ECO:0000313" key="11">
    <source>
        <dbReference type="EMBL" id="KAJ4833893.1"/>
    </source>
</evidence>
<evidence type="ECO:0008006" key="13">
    <source>
        <dbReference type="Google" id="ProtNLM"/>
    </source>
</evidence>
<evidence type="ECO:0000256" key="3">
    <source>
        <dbReference type="ARBA" id="ARBA00022833"/>
    </source>
</evidence>